<evidence type="ECO:0000313" key="14">
    <source>
        <dbReference type="Proteomes" id="UP000566663"/>
    </source>
</evidence>
<dbReference type="InterPro" id="IPR013767">
    <property type="entry name" value="PAS_fold"/>
</dbReference>
<keyword evidence="5 13" id="KW-0418">Kinase</keyword>
<dbReference type="Pfam" id="PF00512">
    <property type="entry name" value="HisKA"/>
    <property type="match status" value="1"/>
</dbReference>
<dbReference type="InterPro" id="IPR003594">
    <property type="entry name" value="HATPase_dom"/>
</dbReference>
<evidence type="ECO:0000256" key="3">
    <source>
        <dbReference type="ARBA" id="ARBA00022553"/>
    </source>
</evidence>
<dbReference type="SMART" id="SM00388">
    <property type="entry name" value="HisKA"/>
    <property type="match status" value="1"/>
</dbReference>
<reference evidence="13 14" key="1">
    <citation type="submission" date="2020-08" db="EMBL/GenBank/DDBJ databases">
        <title>Genomic Encyclopedia of Type Strains, Phase IV (KMG-IV): sequencing the most valuable type-strain genomes for metagenomic binning, comparative biology and taxonomic classification.</title>
        <authorList>
            <person name="Goeker M."/>
        </authorList>
    </citation>
    <scope>NUCLEOTIDE SEQUENCE [LARGE SCALE GENOMIC DNA]</scope>
    <source>
        <strain evidence="13 14">DSM 25335</strain>
    </source>
</reference>
<accession>A0A7W8I0J9</accession>
<name>A0A7W8I0J9_9CAUL</name>
<evidence type="ECO:0000256" key="7">
    <source>
        <dbReference type="SAM" id="Coils"/>
    </source>
</evidence>
<dbReference type="PROSITE" id="PS50112">
    <property type="entry name" value="PAS"/>
    <property type="match status" value="1"/>
</dbReference>
<dbReference type="Proteomes" id="UP000566663">
    <property type="component" value="Unassembled WGS sequence"/>
</dbReference>
<feature type="domain" description="PAC" evidence="12">
    <location>
        <begin position="356"/>
        <end position="409"/>
    </location>
</feature>
<dbReference type="GO" id="GO:0009927">
    <property type="term" value="F:histidine phosphotransfer kinase activity"/>
    <property type="evidence" value="ECO:0007669"/>
    <property type="project" value="TreeGrafter"/>
</dbReference>
<dbReference type="PROSITE" id="PS50113">
    <property type="entry name" value="PAC"/>
    <property type="match status" value="1"/>
</dbReference>
<evidence type="ECO:0000259" key="10">
    <source>
        <dbReference type="PROSITE" id="PS50109"/>
    </source>
</evidence>
<feature type="domain" description="PAS" evidence="11">
    <location>
        <begin position="283"/>
        <end position="354"/>
    </location>
</feature>
<dbReference type="Gene3D" id="3.30.565.10">
    <property type="entry name" value="Histidine kinase-like ATPase, C-terminal domain"/>
    <property type="match status" value="1"/>
</dbReference>
<feature type="region of interest" description="Disordered" evidence="8">
    <location>
        <begin position="771"/>
        <end position="802"/>
    </location>
</feature>
<dbReference type="PANTHER" id="PTHR43047">
    <property type="entry name" value="TWO-COMPONENT HISTIDINE PROTEIN KINASE"/>
    <property type="match status" value="1"/>
</dbReference>
<dbReference type="CDD" id="cd00082">
    <property type="entry name" value="HisKA"/>
    <property type="match status" value="1"/>
</dbReference>
<dbReference type="Gene3D" id="1.10.287.130">
    <property type="match status" value="1"/>
</dbReference>
<evidence type="ECO:0000259" key="11">
    <source>
        <dbReference type="PROSITE" id="PS50112"/>
    </source>
</evidence>
<dbReference type="PROSITE" id="PS50109">
    <property type="entry name" value="HIS_KIN"/>
    <property type="match status" value="1"/>
</dbReference>
<dbReference type="CDD" id="cd16922">
    <property type="entry name" value="HATPase_EvgS-ArcB-TorS-like"/>
    <property type="match status" value="1"/>
</dbReference>
<keyword evidence="7" id="KW-0175">Coiled coil</keyword>
<dbReference type="InterPro" id="IPR035965">
    <property type="entry name" value="PAS-like_dom_sf"/>
</dbReference>
<keyword evidence="4 13" id="KW-0808">Transferase</keyword>
<dbReference type="InterPro" id="IPR003661">
    <property type="entry name" value="HisK_dim/P_dom"/>
</dbReference>
<comment type="catalytic activity">
    <reaction evidence="1">
        <text>ATP + protein L-histidine = ADP + protein N-phospho-L-histidine.</text>
        <dbReference type="EC" id="2.7.13.3"/>
    </reaction>
</comment>
<dbReference type="Gene3D" id="3.30.450.20">
    <property type="entry name" value="PAS domain"/>
    <property type="match status" value="2"/>
</dbReference>
<sequence>MRGSERRITPQGRRAQDRRKGPPAWVRIAILAVTLAIAAYVLLFAREVARPGQEADALRMVAVDREARLLALETETRIAPVEAAVRAATAEARSPAETIRQARAAAPSQAFAVVSSADDVVAVAGAAGADFAATPGKPSLAADGAALLVSRPMTDGLRLVGRAPLPSLRTTDGVDLWLLSDPSTLLVGGSAKAAPGLEALPADGRGDGVTLTLSDGAVRRTTVAVGDSGLIAVASTRVSVGAGALLDDAVVLTAPFAVGVLVLLLTLLQQRKQVGISRQWAASERRFRGAVEAARCGVWDWDLETGQLLLSDYMADLMGLERTGAVSVEAMMERIHPRYREAVNHALRQAETFGTFEVSFPVPDPHGRARWIDARGQARGERGEDGFSSILGIALDTTEARRAKAHAQAAEGRLRDGIESVSDAFVLFDRQGRLILSNQAFQDAFSFAPGVLRKGAMKTDLNRIAALAIKSEQPAAGGRAGAREVELHDGRWLQLVERFTSDGGSVVSAADITAIKEKEAERQRASERLHATIAELEDREEKLSLLARKYEIAMTRAEAANQAKSEFLANMSHELRTPLNAINGFSEIMAGEMFGPLGDPKYKGYAADILKSGQHLLSLINDILDMAKIEAGKLTLHYEPVSLKEIVEDAARLMRGRIEESGLKLLVDAPDMPTIEADHRGLKQVMLNLLSNAVKFTPEGGDIVVALSRGDDGRVRVAVTDTGIGIAAEDLNRLARPFEQVEGQHSKTTQGTGLGLALTKSLIELHGGTLTLESEPGRGTTVSFDLPIRRPGQTVEPQARAA</sequence>
<evidence type="ECO:0000256" key="1">
    <source>
        <dbReference type="ARBA" id="ARBA00000085"/>
    </source>
</evidence>
<keyword evidence="9" id="KW-0812">Transmembrane</keyword>
<feature type="transmembrane region" description="Helical" evidence="9">
    <location>
        <begin position="24"/>
        <end position="45"/>
    </location>
</feature>
<keyword evidence="3" id="KW-0597">Phosphoprotein</keyword>
<evidence type="ECO:0000256" key="8">
    <source>
        <dbReference type="SAM" id="MobiDB-lite"/>
    </source>
</evidence>
<dbReference type="SUPFAM" id="SSF47384">
    <property type="entry name" value="Homodimeric domain of signal transducing histidine kinase"/>
    <property type="match status" value="1"/>
</dbReference>
<proteinExistence type="predicted"/>
<keyword evidence="14" id="KW-1185">Reference proteome</keyword>
<dbReference type="Pfam" id="PF12860">
    <property type="entry name" value="PAS_7"/>
    <property type="match status" value="1"/>
</dbReference>
<gene>
    <name evidence="13" type="ORF">HNQ67_001925</name>
</gene>
<evidence type="ECO:0000259" key="12">
    <source>
        <dbReference type="PROSITE" id="PS50113"/>
    </source>
</evidence>
<evidence type="ECO:0000256" key="9">
    <source>
        <dbReference type="SAM" id="Phobius"/>
    </source>
</evidence>
<evidence type="ECO:0000256" key="4">
    <source>
        <dbReference type="ARBA" id="ARBA00022679"/>
    </source>
</evidence>
<keyword evidence="9" id="KW-0472">Membrane</keyword>
<dbReference type="SMART" id="SM00387">
    <property type="entry name" value="HATPase_c"/>
    <property type="match status" value="1"/>
</dbReference>
<dbReference type="SMART" id="SM00091">
    <property type="entry name" value="PAS"/>
    <property type="match status" value="2"/>
</dbReference>
<protein>
    <recommendedName>
        <fullName evidence="2">histidine kinase</fullName>
        <ecNumber evidence="2">2.7.13.3</ecNumber>
    </recommendedName>
</protein>
<dbReference type="CDD" id="cd00130">
    <property type="entry name" value="PAS"/>
    <property type="match status" value="1"/>
</dbReference>
<evidence type="ECO:0000256" key="6">
    <source>
        <dbReference type="ARBA" id="ARBA00023012"/>
    </source>
</evidence>
<dbReference type="GO" id="GO:0000155">
    <property type="term" value="F:phosphorelay sensor kinase activity"/>
    <property type="evidence" value="ECO:0007669"/>
    <property type="project" value="InterPro"/>
</dbReference>
<dbReference type="SUPFAM" id="SSF55785">
    <property type="entry name" value="PYP-like sensor domain (PAS domain)"/>
    <property type="match status" value="2"/>
</dbReference>
<dbReference type="Pfam" id="PF02518">
    <property type="entry name" value="HATPase_c"/>
    <property type="match status" value="1"/>
</dbReference>
<evidence type="ECO:0000256" key="2">
    <source>
        <dbReference type="ARBA" id="ARBA00012438"/>
    </source>
</evidence>
<dbReference type="Pfam" id="PF00989">
    <property type="entry name" value="PAS"/>
    <property type="match status" value="1"/>
</dbReference>
<dbReference type="SUPFAM" id="SSF55874">
    <property type="entry name" value="ATPase domain of HSP90 chaperone/DNA topoisomerase II/histidine kinase"/>
    <property type="match status" value="1"/>
</dbReference>
<dbReference type="EC" id="2.7.13.3" evidence="2"/>
<organism evidence="13 14">
    <name type="scientific">Brevundimonas basaltis</name>
    <dbReference type="NCBI Taxonomy" id="472166"/>
    <lineage>
        <taxon>Bacteria</taxon>
        <taxon>Pseudomonadati</taxon>
        <taxon>Pseudomonadota</taxon>
        <taxon>Alphaproteobacteria</taxon>
        <taxon>Caulobacterales</taxon>
        <taxon>Caulobacteraceae</taxon>
        <taxon>Brevundimonas</taxon>
    </lineage>
</organism>
<dbReference type="InterPro" id="IPR036890">
    <property type="entry name" value="HATPase_C_sf"/>
</dbReference>
<dbReference type="InterPro" id="IPR000014">
    <property type="entry name" value="PAS"/>
</dbReference>
<dbReference type="InterPro" id="IPR036097">
    <property type="entry name" value="HisK_dim/P_sf"/>
</dbReference>
<dbReference type="InterPro" id="IPR004358">
    <property type="entry name" value="Sig_transdc_His_kin-like_C"/>
</dbReference>
<keyword evidence="6" id="KW-0902">Two-component regulatory system</keyword>
<dbReference type="RefSeq" id="WP_183254730.1">
    <property type="nucleotide sequence ID" value="NZ_BAAAFF010000002.1"/>
</dbReference>
<evidence type="ECO:0000256" key="5">
    <source>
        <dbReference type="ARBA" id="ARBA00022777"/>
    </source>
</evidence>
<dbReference type="InterPro" id="IPR005467">
    <property type="entry name" value="His_kinase_dom"/>
</dbReference>
<keyword evidence="9" id="KW-1133">Transmembrane helix</keyword>
<dbReference type="GO" id="GO:0005886">
    <property type="term" value="C:plasma membrane"/>
    <property type="evidence" value="ECO:0007669"/>
    <property type="project" value="TreeGrafter"/>
</dbReference>
<comment type="caution">
    <text evidence="13">The sequence shown here is derived from an EMBL/GenBank/DDBJ whole genome shotgun (WGS) entry which is preliminary data.</text>
</comment>
<feature type="coiled-coil region" evidence="7">
    <location>
        <begin position="515"/>
        <end position="553"/>
    </location>
</feature>
<dbReference type="FunFam" id="3.30.565.10:FF:000010">
    <property type="entry name" value="Sensor histidine kinase RcsC"/>
    <property type="match status" value="1"/>
</dbReference>
<dbReference type="AlphaFoldDB" id="A0A7W8I0J9"/>
<dbReference type="PANTHER" id="PTHR43047:SF72">
    <property type="entry name" value="OSMOSENSING HISTIDINE PROTEIN KINASE SLN1"/>
    <property type="match status" value="1"/>
</dbReference>
<dbReference type="EMBL" id="JACHFZ010000003">
    <property type="protein sequence ID" value="MBB5292405.1"/>
    <property type="molecule type" value="Genomic_DNA"/>
</dbReference>
<feature type="domain" description="Histidine kinase" evidence="10">
    <location>
        <begin position="570"/>
        <end position="790"/>
    </location>
</feature>
<evidence type="ECO:0000313" key="13">
    <source>
        <dbReference type="EMBL" id="MBB5292405.1"/>
    </source>
</evidence>
<dbReference type="PRINTS" id="PR00344">
    <property type="entry name" value="BCTRLSENSOR"/>
</dbReference>
<dbReference type="GO" id="GO:0006355">
    <property type="term" value="P:regulation of DNA-templated transcription"/>
    <property type="evidence" value="ECO:0007669"/>
    <property type="project" value="InterPro"/>
</dbReference>
<dbReference type="InterPro" id="IPR000700">
    <property type="entry name" value="PAS-assoc_C"/>
</dbReference>